<dbReference type="AlphaFoldDB" id="A0AB33KJP9"/>
<gene>
    <name evidence="2" type="ORF">SCMC78_15820</name>
</gene>
<sequence length="102" mass="11523">MAGDPNNTKVRYDSVQEMANRIRQVSANIAKDLDEMDAALKVVTGTWDGEAHAEYVILQGKYKKRADDMHLRLKSVAQIIENGKDSYRSTDVKSSRLFTEAF</sequence>
<evidence type="ECO:0000313" key="2">
    <source>
        <dbReference type="EMBL" id="BFP51775.1"/>
    </source>
</evidence>
<accession>A0AB33KJP9</accession>
<dbReference type="NCBIfam" id="TIGR03930">
    <property type="entry name" value="WXG100_ESAT6"/>
    <property type="match status" value="1"/>
</dbReference>
<dbReference type="Pfam" id="PF06013">
    <property type="entry name" value="WXG100"/>
    <property type="match status" value="1"/>
</dbReference>
<dbReference type="Gene3D" id="1.10.287.1060">
    <property type="entry name" value="ESAT-6-like"/>
    <property type="match status" value="1"/>
</dbReference>
<evidence type="ECO:0000256" key="1">
    <source>
        <dbReference type="RuleBase" id="RU362001"/>
    </source>
</evidence>
<dbReference type="RefSeq" id="WP_137234407.1">
    <property type="nucleotide sequence ID" value="NZ_AP035884.1"/>
</dbReference>
<dbReference type="SUPFAM" id="SSF140453">
    <property type="entry name" value="EsxAB dimer-like"/>
    <property type="match status" value="1"/>
</dbReference>
<reference evidence="2" key="1">
    <citation type="submission" date="2024-07" db="EMBL/GenBank/DDBJ databases">
        <title>Complete genome sequences of cellulolytic bacteria, Kitasatospora sp. CMC57 and Streptomyces sp. CMC78, isolated from Japanese agricultural soil.</title>
        <authorList>
            <person name="Hashimoto T."/>
            <person name="Ito M."/>
            <person name="Iwamoto M."/>
            <person name="Fukahori D."/>
            <person name="Shoda T."/>
            <person name="Sakoda M."/>
            <person name="Morohoshi T."/>
            <person name="Mitsuboshi M."/>
            <person name="Nishizawa T."/>
        </authorList>
    </citation>
    <scope>NUCLEOTIDE SEQUENCE</scope>
    <source>
        <strain evidence="2">CMC78</strain>
    </source>
</reference>
<comment type="similarity">
    <text evidence="1">Belongs to the WXG100 family.</text>
</comment>
<dbReference type="InterPro" id="IPR036689">
    <property type="entry name" value="ESAT-6-like_sf"/>
</dbReference>
<name>A0AB33KJP9_9ACTN</name>
<dbReference type="EMBL" id="AP035884">
    <property type="protein sequence ID" value="BFP51775.1"/>
    <property type="molecule type" value="Genomic_DNA"/>
</dbReference>
<protein>
    <recommendedName>
        <fullName evidence="1">ESAT-6-like protein</fullName>
    </recommendedName>
</protein>
<dbReference type="KEGG" id="stcm:SCMC78_15820"/>
<organism evidence="2">
    <name type="scientific">Streptomyces sp. CMC78</name>
    <dbReference type="NCBI Taxonomy" id="3231512"/>
    <lineage>
        <taxon>Bacteria</taxon>
        <taxon>Bacillati</taxon>
        <taxon>Actinomycetota</taxon>
        <taxon>Actinomycetes</taxon>
        <taxon>Kitasatosporales</taxon>
        <taxon>Streptomycetaceae</taxon>
        <taxon>Streptomyces</taxon>
    </lineage>
</organism>
<dbReference type="InterPro" id="IPR010310">
    <property type="entry name" value="T7SS_ESAT-6-like"/>
</dbReference>
<proteinExistence type="inferred from homology"/>
<dbReference type="GeneID" id="95482014"/>